<organism evidence="3">
    <name type="scientific">gut metagenome</name>
    <dbReference type="NCBI Taxonomy" id="749906"/>
    <lineage>
        <taxon>unclassified sequences</taxon>
        <taxon>metagenomes</taxon>
        <taxon>organismal metagenomes</taxon>
    </lineage>
</organism>
<dbReference type="PANTHER" id="PTHR43418:SF4">
    <property type="entry name" value="MULTIFUNCTIONAL TRYPTOPHAN BIOSYNTHESIS PROTEIN"/>
    <property type="match status" value="1"/>
</dbReference>
<name>J9GFX0_9ZZZZ</name>
<protein>
    <submittedName>
        <fullName evidence="3">Para-aminobenzoate synthase component II</fullName>
    </submittedName>
</protein>
<dbReference type="AlphaFoldDB" id="J9GFX0"/>
<dbReference type="GO" id="GO:0000162">
    <property type="term" value="P:L-tryptophan biosynthetic process"/>
    <property type="evidence" value="ECO:0007669"/>
    <property type="project" value="TreeGrafter"/>
</dbReference>
<dbReference type="GO" id="GO:0005829">
    <property type="term" value="C:cytosol"/>
    <property type="evidence" value="ECO:0007669"/>
    <property type="project" value="TreeGrafter"/>
</dbReference>
<sequence length="192" mass="21407">MTQKNLHLVLIDNNDSFTYNIVNLIKSHFDDVVLDVLSYKEVVPEALQHYDRIIFSPGPQLPQDYPVLYAVLDRYAGQIPILGICLGHQAICHYYGATISHLGRVVHGEPSLLRCDPTSRLFAGKTEATVGRYHSWAATALPEVLRVTALSPDGVVMAVEHRSLPVFGIQFHPESVITDCGASLIRHFIYDI</sequence>
<dbReference type="Pfam" id="PF00117">
    <property type="entry name" value="GATase"/>
    <property type="match status" value="1"/>
</dbReference>
<gene>
    <name evidence="3" type="ORF">EVA_13662</name>
</gene>
<proteinExistence type="predicted"/>
<dbReference type="PROSITE" id="PS51273">
    <property type="entry name" value="GATASE_TYPE_1"/>
    <property type="match status" value="1"/>
</dbReference>
<feature type="domain" description="Glutamine amidotransferase" evidence="2">
    <location>
        <begin position="9"/>
        <end position="191"/>
    </location>
</feature>
<evidence type="ECO:0000259" key="2">
    <source>
        <dbReference type="Pfam" id="PF00117"/>
    </source>
</evidence>
<keyword evidence="1" id="KW-0315">Glutamine amidotransferase</keyword>
<dbReference type="InterPro" id="IPR050472">
    <property type="entry name" value="Anth_synth/Amidotransfase"/>
</dbReference>
<dbReference type="PRINTS" id="PR00097">
    <property type="entry name" value="ANTSNTHASEII"/>
</dbReference>
<dbReference type="PRINTS" id="PR00096">
    <property type="entry name" value="GATASE"/>
</dbReference>
<dbReference type="EMBL" id="AMCI01004366">
    <property type="protein sequence ID" value="EJW98234.1"/>
    <property type="molecule type" value="Genomic_DNA"/>
</dbReference>
<dbReference type="GO" id="GO:0004049">
    <property type="term" value="F:anthranilate synthase activity"/>
    <property type="evidence" value="ECO:0007669"/>
    <property type="project" value="TreeGrafter"/>
</dbReference>
<dbReference type="CDD" id="cd01743">
    <property type="entry name" value="GATase1_Anthranilate_Synthase"/>
    <property type="match status" value="1"/>
</dbReference>
<dbReference type="PANTHER" id="PTHR43418">
    <property type="entry name" value="MULTIFUNCTIONAL TRYPTOPHAN BIOSYNTHESIS PROTEIN-RELATED"/>
    <property type="match status" value="1"/>
</dbReference>
<comment type="caution">
    <text evidence="3">The sequence shown here is derived from an EMBL/GenBank/DDBJ whole genome shotgun (WGS) entry which is preliminary data.</text>
</comment>
<evidence type="ECO:0000256" key="1">
    <source>
        <dbReference type="ARBA" id="ARBA00022962"/>
    </source>
</evidence>
<reference evidence="3" key="1">
    <citation type="journal article" date="2012" name="PLoS ONE">
        <title>Gene sets for utilization of primary and secondary nutrition supplies in the distal gut of endangered iberian lynx.</title>
        <authorList>
            <person name="Alcaide M."/>
            <person name="Messina E."/>
            <person name="Richter M."/>
            <person name="Bargiela R."/>
            <person name="Peplies J."/>
            <person name="Huws S.A."/>
            <person name="Newbold C.J."/>
            <person name="Golyshin P.N."/>
            <person name="Simon M.A."/>
            <person name="Lopez G."/>
            <person name="Yakimov M.M."/>
            <person name="Ferrer M."/>
        </authorList>
    </citation>
    <scope>NUCLEOTIDE SEQUENCE</scope>
</reference>
<accession>J9GFX0</accession>
<evidence type="ECO:0000313" key="3">
    <source>
        <dbReference type="EMBL" id="EJW98234.1"/>
    </source>
</evidence>
<dbReference type="InterPro" id="IPR006221">
    <property type="entry name" value="TrpG/PapA_dom"/>
</dbReference>
<dbReference type="InterPro" id="IPR017926">
    <property type="entry name" value="GATASE"/>
</dbReference>
<dbReference type="NCBIfam" id="TIGR00566">
    <property type="entry name" value="trpG_papA"/>
    <property type="match status" value="1"/>
</dbReference>
<dbReference type="SUPFAM" id="SSF52317">
    <property type="entry name" value="Class I glutamine amidotransferase-like"/>
    <property type="match status" value="1"/>
</dbReference>
<dbReference type="InterPro" id="IPR029062">
    <property type="entry name" value="Class_I_gatase-like"/>
</dbReference>
<dbReference type="Gene3D" id="3.40.50.880">
    <property type="match status" value="1"/>
</dbReference>